<dbReference type="PANTHER" id="PTHR10358:SF6">
    <property type="entry name" value="ENDOSULFINE, ISOFORM A"/>
    <property type="match status" value="1"/>
</dbReference>
<evidence type="ECO:0000256" key="3">
    <source>
        <dbReference type="SAM" id="MobiDB-lite"/>
    </source>
</evidence>
<dbReference type="PANTHER" id="PTHR10358">
    <property type="entry name" value="ENDOSULFINE"/>
    <property type="match status" value="1"/>
</dbReference>
<gene>
    <name evidence="4" type="primary">IGO1_1</name>
    <name evidence="4" type="ORF">GRS66_004381</name>
</gene>
<accession>A0A6C1DYY9</accession>
<evidence type="ECO:0000256" key="1">
    <source>
        <dbReference type="ARBA" id="ARBA00010520"/>
    </source>
</evidence>
<dbReference type="GO" id="GO:0004864">
    <property type="term" value="F:protein phosphatase inhibitor activity"/>
    <property type="evidence" value="ECO:0007669"/>
    <property type="project" value="TreeGrafter"/>
</dbReference>
<dbReference type="EMBL" id="CP048995">
    <property type="protein sequence ID" value="QID81981.1"/>
    <property type="molecule type" value="Genomic_DNA"/>
</dbReference>
<dbReference type="AlphaFoldDB" id="A0A6C1DYY9"/>
<dbReference type="Pfam" id="PF04667">
    <property type="entry name" value="Endosulfine"/>
    <property type="match status" value="1"/>
</dbReference>
<evidence type="ECO:0000256" key="2">
    <source>
        <dbReference type="RuleBase" id="RU363120"/>
    </source>
</evidence>
<sequence>MSNENLSPNSSNPDLTKLNNGESGTIDTSKFSPNEMKLYKMYGKLPSKKDIFKHAMQKRKYFDSGDYALQKAGIQNNDPINYGKNNLPLTNPSKLREDIIKRRISTCPSTASTAGVVDNATLIQKEGSISSGPPSSNNGTIGGGSTSSTPVGNHSSSSSSLYTESPIR</sequence>
<dbReference type="OrthoDB" id="5949865at2759"/>
<proteinExistence type="inferred from homology"/>
<comment type="function">
    <text evidence="2">Plays an essential role in initiation of the G0 program by preventing the degradation of specific nutrient-regulated mRNAs via the 5'-3' mRNA decay pathway.</text>
</comment>
<comment type="similarity">
    <text evidence="1 2">Belongs to the endosulfine family.</text>
</comment>
<evidence type="ECO:0000313" key="5">
    <source>
        <dbReference type="Proteomes" id="UP000501346"/>
    </source>
</evidence>
<dbReference type="GO" id="GO:0005737">
    <property type="term" value="C:cytoplasm"/>
    <property type="evidence" value="ECO:0007669"/>
    <property type="project" value="TreeGrafter"/>
</dbReference>
<feature type="compositionally biased region" description="Low complexity" evidence="3">
    <location>
        <begin position="127"/>
        <end position="139"/>
    </location>
</feature>
<reference evidence="4 5" key="1">
    <citation type="journal article" date="2019" name="BMC Genomics">
        <title>Chromosome level assembly and comparative genome analysis confirm lager-brewing yeasts originated from a single hybridization.</title>
        <authorList>
            <person name="Salazar A.N."/>
            <person name="Gorter de Vries A.R."/>
            <person name="van den Broek M."/>
            <person name="Brouwers N."/>
            <person name="de la Torre Cortes P."/>
            <person name="Kuijpers N.G.A."/>
            <person name="Daran J.G."/>
            <person name="Abeel T."/>
        </authorList>
    </citation>
    <scope>NUCLEOTIDE SEQUENCE [LARGE SCALE GENOMIC DNA]</scope>
    <source>
        <strain evidence="4 5">CBS 1483</strain>
    </source>
</reference>
<dbReference type="InterPro" id="IPR006760">
    <property type="entry name" value="Endosulphine"/>
</dbReference>
<feature type="region of interest" description="Disordered" evidence="3">
    <location>
        <begin position="125"/>
        <end position="168"/>
    </location>
</feature>
<name>A0A6C1DYY9_SACPS</name>
<feature type="compositionally biased region" description="Low complexity" evidence="3">
    <location>
        <begin position="1"/>
        <end position="13"/>
    </location>
</feature>
<evidence type="ECO:0000313" key="4">
    <source>
        <dbReference type="EMBL" id="QID81981.1"/>
    </source>
</evidence>
<dbReference type="Proteomes" id="UP000501346">
    <property type="component" value="Chromosome ScXIV"/>
</dbReference>
<protein>
    <recommendedName>
        <fullName evidence="2">mRNA stability protein</fullName>
    </recommendedName>
</protein>
<keyword evidence="5" id="KW-1185">Reference proteome</keyword>
<feature type="compositionally biased region" description="Low complexity" evidence="3">
    <location>
        <begin position="146"/>
        <end position="168"/>
    </location>
</feature>
<organism evidence="4 5">
    <name type="scientific">Saccharomyces pastorianus</name>
    <name type="common">Lager yeast</name>
    <name type="synonym">Saccharomyces cerevisiae x Saccharomyces eubayanus</name>
    <dbReference type="NCBI Taxonomy" id="27292"/>
    <lineage>
        <taxon>Eukaryota</taxon>
        <taxon>Fungi</taxon>
        <taxon>Dikarya</taxon>
        <taxon>Ascomycota</taxon>
        <taxon>Saccharomycotina</taxon>
        <taxon>Saccharomycetes</taxon>
        <taxon>Saccharomycetales</taxon>
        <taxon>Saccharomycetaceae</taxon>
        <taxon>Saccharomyces</taxon>
    </lineage>
</organism>
<feature type="compositionally biased region" description="Polar residues" evidence="3">
    <location>
        <begin position="17"/>
        <end position="31"/>
    </location>
</feature>
<feature type="region of interest" description="Disordered" evidence="3">
    <location>
        <begin position="1"/>
        <end position="31"/>
    </location>
</feature>